<reference evidence="4 5" key="1">
    <citation type="submission" date="2023-07" db="EMBL/GenBank/DDBJ databases">
        <title>Protaetiibacter sp. nov WY-16 isolated from soil.</title>
        <authorList>
            <person name="Liu B."/>
            <person name="Wan Y."/>
        </authorList>
    </citation>
    <scope>NUCLEOTIDE SEQUENCE [LARGE SCALE GENOMIC DNA]</scope>
    <source>
        <strain evidence="4 5">WY-16</strain>
    </source>
</reference>
<evidence type="ECO:0000313" key="5">
    <source>
        <dbReference type="Proteomes" id="UP001241072"/>
    </source>
</evidence>
<dbReference type="InterPro" id="IPR016047">
    <property type="entry name" value="M23ase_b-sheet_dom"/>
</dbReference>
<feature type="region of interest" description="Disordered" evidence="1">
    <location>
        <begin position="1"/>
        <end position="70"/>
    </location>
</feature>
<name>A0ABT9BIP1_9MICO</name>
<organism evidence="4 5">
    <name type="scientific">Antiquaquibacter soli</name>
    <dbReference type="NCBI Taxonomy" id="3064523"/>
    <lineage>
        <taxon>Bacteria</taxon>
        <taxon>Bacillati</taxon>
        <taxon>Actinomycetota</taxon>
        <taxon>Actinomycetes</taxon>
        <taxon>Micrococcales</taxon>
        <taxon>Microbacteriaceae</taxon>
        <taxon>Antiquaquibacter</taxon>
    </lineage>
</organism>
<dbReference type="CDD" id="cd12797">
    <property type="entry name" value="M23_peptidase"/>
    <property type="match status" value="1"/>
</dbReference>
<dbReference type="GO" id="GO:0016787">
    <property type="term" value="F:hydrolase activity"/>
    <property type="evidence" value="ECO:0007669"/>
    <property type="project" value="UniProtKB-KW"/>
</dbReference>
<keyword evidence="5" id="KW-1185">Reference proteome</keyword>
<dbReference type="EC" id="3.4.-.-" evidence="4"/>
<dbReference type="PANTHER" id="PTHR21666:SF270">
    <property type="entry name" value="MUREIN HYDROLASE ACTIVATOR ENVC"/>
    <property type="match status" value="1"/>
</dbReference>
<dbReference type="Proteomes" id="UP001241072">
    <property type="component" value="Unassembled WGS sequence"/>
</dbReference>
<dbReference type="InterPro" id="IPR050570">
    <property type="entry name" value="Cell_wall_metabolism_enzyme"/>
</dbReference>
<evidence type="ECO:0000313" key="4">
    <source>
        <dbReference type="EMBL" id="MDO7880892.1"/>
    </source>
</evidence>
<keyword evidence="2" id="KW-0812">Transmembrane</keyword>
<keyword evidence="2" id="KW-1133">Transmembrane helix</keyword>
<comment type="caution">
    <text evidence="4">The sequence shown here is derived from an EMBL/GenBank/DDBJ whole genome shotgun (WGS) entry which is preliminary data.</text>
</comment>
<dbReference type="SUPFAM" id="SSF51261">
    <property type="entry name" value="Duplicated hybrid motif"/>
    <property type="match status" value="1"/>
</dbReference>
<sequence>MSVREHDVVDDAPLLPTGAPPLSRRQARELEEASRARMPRRSVERRERASRRPAGRPVQARALTAPHAPQSAPRKLLSVGALFGAGILLIGMSVPANAFMGEATALAPAVSTTKAPGQELEVSAEALSAAPVRDGFEVMSYAQQLQLKYANSAPAYTATFGAIRWPFPYAVTITDRFGPRPIEVSGSPFHNGIDFTPGEGTPIYAIADGVVTAHAEDQWGFGNHVIIQHNIPGQNVETLYAHMQYGTSPLVVGQEIKVGDFIGLVGDTGNSYGAHLHFEVHIDKVPVDPFAWLTANAV</sequence>
<evidence type="ECO:0000259" key="3">
    <source>
        <dbReference type="Pfam" id="PF01551"/>
    </source>
</evidence>
<dbReference type="EMBL" id="JAUQUB010000001">
    <property type="protein sequence ID" value="MDO7880892.1"/>
    <property type="molecule type" value="Genomic_DNA"/>
</dbReference>
<evidence type="ECO:0000256" key="2">
    <source>
        <dbReference type="SAM" id="Phobius"/>
    </source>
</evidence>
<keyword evidence="4" id="KW-0378">Hydrolase</keyword>
<dbReference type="RefSeq" id="WP_305001318.1">
    <property type="nucleotide sequence ID" value="NZ_JAUQUB010000001.1"/>
</dbReference>
<evidence type="ECO:0000256" key="1">
    <source>
        <dbReference type="SAM" id="MobiDB-lite"/>
    </source>
</evidence>
<proteinExistence type="predicted"/>
<feature type="transmembrane region" description="Helical" evidence="2">
    <location>
        <begin position="76"/>
        <end position="94"/>
    </location>
</feature>
<dbReference type="Gene3D" id="2.70.70.10">
    <property type="entry name" value="Glucose Permease (Domain IIA)"/>
    <property type="match status" value="1"/>
</dbReference>
<dbReference type="PANTHER" id="PTHR21666">
    <property type="entry name" value="PEPTIDASE-RELATED"/>
    <property type="match status" value="1"/>
</dbReference>
<dbReference type="Pfam" id="PF01551">
    <property type="entry name" value="Peptidase_M23"/>
    <property type="match status" value="1"/>
</dbReference>
<feature type="domain" description="M23ase beta-sheet core" evidence="3">
    <location>
        <begin position="189"/>
        <end position="289"/>
    </location>
</feature>
<dbReference type="InterPro" id="IPR011055">
    <property type="entry name" value="Dup_hybrid_motif"/>
</dbReference>
<protein>
    <submittedName>
        <fullName evidence="4">M23 family metallopeptidase</fullName>
        <ecNumber evidence="4">3.4.-.-</ecNumber>
    </submittedName>
</protein>
<feature type="compositionally biased region" description="Basic and acidic residues" evidence="1">
    <location>
        <begin position="26"/>
        <end position="47"/>
    </location>
</feature>
<gene>
    <name evidence="4" type="ORF">Q5716_01480</name>
</gene>
<accession>A0ABT9BIP1</accession>
<keyword evidence="2" id="KW-0472">Membrane</keyword>